<keyword evidence="5" id="KW-0460">Magnesium</keyword>
<accession>A0A5M9I432</accession>
<dbReference type="OrthoDB" id="9787476at2"/>
<dbReference type="InterPro" id="IPR049734">
    <property type="entry name" value="NudC-like_C"/>
</dbReference>
<dbReference type="RefSeq" id="WP_150309987.1">
    <property type="nucleotide sequence ID" value="NZ_VMSO01000001.1"/>
</dbReference>
<evidence type="ECO:0000256" key="2">
    <source>
        <dbReference type="ARBA" id="ARBA00012381"/>
    </source>
</evidence>
<dbReference type="PANTHER" id="PTHR11383:SF3">
    <property type="entry name" value="NAD(P)H PYROPHOSPHATASE NUDT13, MITOCHONDRIAL"/>
    <property type="match status" value="1"/>
</dbReference>
<dbReference type="EC" id="3.6.1.22" evidence="2"/>
<dbReference type="CDD" id="cd03429">
    <property type="entry name" value="NUDIX_NADH_pyrophosphatase_Nudt13"/>
    <property type="match status" value="1"/>
</dbReference>
<dbReference type="InterPro" id="IPR015797">
    <property type="entry name" value="NUDIX_hydrolase-like_dom_sf"/>
</dbReference>
<keyword evidence="6" id="KW-0520">NAD</keyword>
<evidence type="ECO:0000256" key="3">
    <source>
        <dbReference type="ARBA" id="ARBA00022723"/>
    </source>
</evidence>
<proteinExistence type="predicted"/>
<comment type="cofactor">
    <cofactor evidence="1">
        <name>Mg(2+)</name>
        <dbReference type="ChEBI" id="CHEBI:18420"/>
    </cofactor>
</comment>
<evidence type="ECO:0000259" key="7">
    <source>
        <dbReference type="PROSITE" id="PS51462"/>
    </source>
</evidence>
<dbReference type="EMBL" id="VMSO01000001">
    <property type="protein sequence ID" value="KAA8502809.1"/>
    <property type="molecule type" value="Genomic_DNA"/>
</dbReference>
<dbReference type="SUPFAM" id="SSF55811">
    <property type="entry name" value="Nudix"/>
    <property type="match status" value="1"/>
</dbReference>
<dbReference type="Gene3D" id="3.90.79.10">
    <property type="entry name" value="Nucleoside Triphosphate Pyrophosphohydrolase"/>
    <property type="match status" value="1"/>
</dbReference>
<dbReference type="PROSITE" id="PS00893">
    <property type="entry name" value="NUDIX_BOX"/>
    <property type="match status" value="1"/>
</dbReference>
<organism evidence="8 9">
    <name type="scientific">Mediterraneibacter catenae</name>
    <dbReference type="NCBI Taxonomy" id="2594882"/>
    <lineage>
        <taxon>Bacteria</taxon>
        <taxon>Bacillati</taxon>
        <taxon>Bacillota</taxon>
        <taxon>Clostridia</taxon>
        <taxon>Lachnospirales</taxon>
        <taxon>Lachnospiraceae</taxon>
        <taxon>Mediterraneibacter</taxon>
    </lineage>
</organism>
<dbReference type="Gene3D" id="3.90.79.20">
    <property type="match status" value="1"/>
</dbReference>
<keyword evidence="4 8" id="KW-0378">Hydrolase</keyword>
<dbReference type="PANTHER" id="PTHR11383">
    <property type="entry name" value="NUCLEOSIDE DIPHOSPHATE-LINKED MOIETY X MOTIF 13"/>
    <property type="match status" value="1"/>
</dbReference>
<dbReference type="PROSITE" id="PS51462">
    <property type="entry name" value="NUDIX"/>
    <property type="match status" value="1"/>
</dbReference>
<dbReference type="InterPro" id="IPR015376">
    <property type="entry name" value="Znr_NADH_PPase"/>
</dbReference>
<sequence length="278" mass="32966">MIQDIEPRHLNNQYDPVPPDKDSYALYYEEHAVLLKKTEEGITFPRFREIERLNEEIYEDYIYLFSVDDERYYLVQEINREPLSEFTMENTEVFRNADPQYHAFAGITGYQLYNWYKNHKYCGRCGKMMRRSEKERMLYCEDCRNMEYPKICPAVIIGVTDGNRILMSKYAGRAYKKYALLAGFTEIGETVEQTVAREVMEEVGLKVKNIRYYKSQPWAFSDTLLMGFYCDLDGEDKITLDQDELALAEWFEREEIPVEPSRDSLTNEMIIRFKNGAV</sequence>
<evidence type="ECO:0000256" key="4">
    <source>
        <dbReference type="ARBA" id="ARBA00022801"/>
    </source>
</evidence>
<dbReference type="Pfam" id="PF00293">
    <property type="entry name" value="NUDIX"/>
    <property type="match status" value="1"/>
</dbReference>
<feature type="domain" description="Nudix hydrolase" evidence="7">
    <location>
        <begin position="149"/>
        <end position="275"/>
    </location>
</feature>
<dbReference type="GO" id="GO:0046872">
    <property type="term" value="F:metal ion binding"/>
    <property type="evidence" value="ECO:0007669"/>
    <property type="project" value="UniProtKB-KW"/>
</dbReference>
<dbReference type="Proteomes" id="UP000322025">
    <property type="component" value="Unassembled WGS sequence"/>
</dbReference>
<comment type="caution">
    <text evidence="8">The sequence shown here is derived from an EMBL/GenBank/DDBJ whole genome shotgun (WGS) entry which is preliminary data.</text>
</comment>
<dbReference type="InterPro" id="IPR020084">
    <property type="entry name" value="NUDIX_hydrolase_CS"/>
</dbReference>
<keyword evidence="9" id="KW-1185">Reference proteome</keyword>
<evidence type="ECO:0000256" key="6">
    <source>
        <dbReference type="ARBA" id="ARBA00023027"/>
    </source>
</evidence>
<name>A0A5M9I432_9FIRM</name>
<evidence type="ECO:0000313" key="8">
    <source>
        <dbReference type="EMBL" id="KAA8502809.1"/>
    </source>
</evidence>
<evidence type="ECO:0000313" key="9">
    <source>
        <dbReference type="Proteomes" id="UP000322025"/>
    </source>
</evidence>
<protein>
    <recommendedName>
        <fullName evidence="2">NAD(+) diphosphatase</fullName>
        <ecNumber evidence="2">3.6.1.22</ecNumber>
    </recommendedName>
</protein>
<dbReference type="Pfam" id="PF09297">
    <property type="entry name" value="Zn_ribbon_NUD"/>
    <property type="match status" value="1"/>
</dbReference>
<dbReference type="AlphaFoldDB" id="A0A5M9I432"/>
<dbReference type="NCBIfam" id="NF001299">
    <property type="entry name" value="PRK00241.1"/>
    <property type="match status" value="1"/>
</dbReference>
<keyword evidence="3" id="KW-0479">Metal-binding</keyword>
<evidence type="ECO:0000256" key="1">
    <source>
        <dbReference type="ARBA" id="ARBA00001946"/>
    </source>
</evidence>
<reference evidence="8 9" key="1">
    <citation type="submission" date="2019-07" db="EMBL/GenBank/DDBJ databases">
        <authorList>
            <person name="Wongkuna S."/>
            <person name="Scaria J."/>
        </authorList>
    </citation>
    <scope>NUCLEOTIDE SEQUENCE [LARGE SCALE GENOMIC DNA]</scope>
    <source>
        <strain evidence="8 9">SW178</strain>
    </source>
</reference>
<evidence type="ECO:0000256" key="5">
    <source>
        <dbReference type="ARBA" id="ARBA00022842"/>
    </source>
</evidence>
<dbReference type="InterPro" id="IPR000086">
    <property type="entry name" value="NUDIX_hydrolase_dom"/>
</dbReference>
<gene>
    <name evidence="8" type="primary">nudC</name>
    <name evidence="8" type="ORF">FNY66_00655</name>
</gene>
<dbReference type="GO" id="GO:0016787">
    <property type="term" value="F:hydrolase activity"/>
    <property type="evidence" value="ECO:0007669"/>
    <property type="project" value="UniProtKB-KW"/>
</dbReference>